<feature type="region of interest" description="Disordered" evidence="1">
    <location>
        <begin position="1"/>
        <end position="49"/>
    </location>
</feature>
<keyword evidence="3" id="KW-1185">Reference proteome</keyword>
<proteinExistence type="predicted"/>
<sequence length="105" mass="12030">MCAERRHARKGRPRQPVPETLPDDLFDYADDPAPDGRARAGDAPLLAPNGQRMRVTDDWPEDIPVIEAEIDVFERWFGDVFDDLLNPRKPDDGLQFLSQTDRKKT</sequence>
<dbReference type="RefSeq" id="WP_105743823.1">
    <property type="nucleotide sequence ID" value="NZ_PVBR01000018.1"/>
</dbReference>
<evidence type="ECO:0000313" key="3">
    <source>
        <dbReference type="Proteomes" id="UP000239434"/>
    </source>
</evidence>
<organism evidence="2 3">
    <name type="scientific">Phyllobacterium phragmitis</name>
    <dbReference type="NCBI Taxonomy" id="2670329"/>
    <lineage>
        <taxon>Bacteria</taxon>
        <taxon>Pseudomonadati</taxon>
        <taxon>Pseudomonadota</taxon>
        <taxon>Alphaproteobacteria</taxon>
        <taxon>Hyphomicrobiales</taxon>
        <taxon>Phyllobacteriaceae</taxon>
        <taxon>Phyllobacterium</taxon>
    </lineage>
</organism>
<reference evidence="2 3" key="1">
    <citation type="submission" date="2018-02" db="EMBL/GenBank/DDBJ databases">
        <title>The draft genome of Phyllobacterium sp. 1N-3.</title>
        <authorList>
            <person name="Liu L."/>
            <person name="Li L."/>
            <person name="Zhang X."/>
            <person name="Wang T."/>
            <person name="Liang L."/>
        </authorList>
    </citation>
    <scope>NUCLEOTIDE SEQUENCE [LARGE SCALE GENOMIC DNA]</scope>
    <source>
        <strain evidence="2 3">1N-3</strain>
    </source>
</reference>
<dbReference type="AlphaFoldDB" id="A0A2S9IMB5"/>
<evidence type="ECO:0000256" key="1">
    <source>
        <dbReference type="SAM" id="MobiDB-lite"/>
    </source>
</evidence>
<dbReference type="EMBL" id="PVBR01000018">
    <property type="protein sequence ID" value="PRD41670.1"/>
    <property type="molecule type" value="Genomic_DNA"/>
</dbReference>
<evidence type="ECO:0000313" key="2">
    <source>
        <dbReference type="EMBL" id="PRD41670.1"/>
    </source>
</evidence>
<feature type="compositionally biased region" description="Acidic residues" evidence="1">
    <location>
        <begin position="21"/>
        <end position="33"/>
    </location>
</feature>
<comment type="caution">
    <text evidence="2">The sequence shown here is derived from an EMBL/GenBank/DDBJ whole genome shotgun (WGS) entry which is preliminary data.</text>
</comment>
<accession>A0A2S9IMB5</accession>
<dbReference type="Proteomes" id="UP000239434">
    <property type="component" value="Unassembled WGS sequence"/>
</dbReference>
<protein>
    <submittedName>
        <fullName evidence="2">Uncharacterized protein</fullName>
    </submittedName>
</protein>
<feature type="compositionally biased region" description="Basic residues" evidence="1">
    <location>
        <begin position="1"/>
        <end position="13"/>
    </location>
</feature>
<name>A0A2S9IMB5_9HYPH</name>
<gene>
    <name evidence="2" type="ORF">C5748_20570</name>
</gene>